<proteinExistence type="predicted"/>
<dbReference type="AlphaFoldDB" id="A0AAU8JCT5"/>
<gene>
    <name evidence="1" type="ORF">ABWT76_005391</name>
</gene>
<organism evidence="1">
    <name type="scientific">Planktothricoides raciborskii GIHE-MW2</name>
    <dbReference type="NCBI Taxonomy" id="2792601"/>
    <lineage>
        <taxon>Bacteria</taxon>
        <taxon>Bacillati</taxon>
        <taxon>Cyanobacteriota</taxon>
        <taxon>Cyanophyceae</taxon>
        <taxon>Oscillatoriophycideae</taxon>
        <taxon>Oscillatoriales</taxon>
        <taxon>Oscillatoriaceae</taxon>
        <taxon>Planktothricoides</taxon>
    </lineage>
</organism>
<name>A0AAU8JCT5_9CYAN</name>
<dbReference type="Pfam" id="PF04465">
    <property type="entry name" value="DUF499"/>
    <property type="match status" value="1"/>
</dbReference>
<dbReference type="InterPro" id="IPR007555">
    <property type="entry name" value="DUF499"/>
</dbReference>
<reference evidence="1" key="1">
    <citation type="submission" date="2024-07" db="EMBL/GenBank/DDBJ databases">
        <authorList>
            <person name="Kim Y.J."/>
            <person name="Jeong J.Y."/>
        </authorList>
    </citation>
    <scope>NUCLEOTIDE SEQUENCE</scope>
    <source>
        <strain evidence="1">GIHE-MW2</strain>
    </source>
</reference>
<accession>A0AAU8JCT5</accession>
<protein>
    <submittedName>
        <fullName evidence="1">DUF499 domain-containing protein</fullName>
    </submittedName>
</protein>
<evidence type="ECO:0000313" key="1">
    <source>
        <dbReference type="EMBL" id="XCM36618.1"/>
    </source>
</evidence>
<sequence length="1110" mass="124482">MPLSSILDTCIPRKEILSGSLKEEIFAAKIRPVVEGKAPQVYQDSHVFFANTFPTDGIKTLIQEVFSRLTQQGAGSPVIRLETSFGGGKTHDQIALWHICKQGRKIQGLDRFVDLNLIPESAVKVAAIDGRDLDPQNGIYYQDIGLTTYTIWGEIAYQIGGVAGYELLKGSDTSGISPGTSILERLINGQSTVIIIDEIARYLRSAKAKLIGNSDLAAQVVAFLFSLMDLAAACDCLVLVYSLASKSDTFAAETAYLNDELNELIQASSRQERVISPSTDIEIYNIVKQRIFERVSDEAAKAAAAEYVDLYRLTRVDLPDACKDASYAEAIAQSYPFHPELFKLLTQKIAAIPEFQRTRGALRLFALVVQHLWQANQESPGAEMTGLLSAWIPMIHSHHIPVGVNSQVTNELTSRLQRPFMRGPIQADIYNLDGRKAYAQIQDEAWTVAGKPPFSTWVARTIFLHSLTQGISSGIREAELSLSLLTPDVKMGVVDDILQKLVKEAWYLDYDPITSLARFKEEPSLNKIISEEKEQVKRTDAKEELRRRRDTIFAKRFFTLISGQIDSPSDVDDRPDDIALCVMDFDDVTVDSPTDPVPELVDRIFHQTGDSGKFRIFRNRLLFLLANKPALQQAIENAREYQAIRNILRSPNRLDDLSDRQQQQLKEREGQKDLDVRVSLTNAYRHLFYPANDLVKAPKGLMHYTLSAQDASMVKGKNHQQDVILKALKDCDKIRPDDAKPFAPAYILQKVWPAGIDSWTTKELCNAFAKDLSLNMLLEKEVLMLRETIQKGLTEGHWDLKVSDKPERFYIKTQNQPLVLPDIVEFSDRFVLYRRGILEPPKPRTLELTYQLMSSSSGEKPVYVRWKADAALKVTLFKNEIAISTEFKPKDEYETEISSSTLFKIVADYGNGETATREVTVDPVNAGPGVGSLREVSAIYRPTNSSTNSGTYNIDANQPNIWDSQPPTVEVDGSLNSVFNQLGDRFQDHRVKAIAAIEMTVSDLMDYRKLGTAIALLQRFSPKIDQDVTIQTGAEFIRLEYQGDARGFQSLFSSLSNWLVKSEQGNVSLKVALEFSPSISPTGPELEQIKQTLNRNPVERIHLRAQVLYS</sequence>
<dbReference type="RefSeq" id="WP_354635245.1">
    <property type="nucleotide sequence ID" value="NZ_CP159837.1"/>
</dbReference>
<dbReference type="EMBL" id="CP159837">
    <property type="protein sequence ID" value="XCM36618.1"/>
    <property type="molecule type" value="Genomic_DNA"/>
</dbReference>